<reference evidence="3" key="2">
    <citation type="submission" date="2013-10" db="EMBL/GenBank/DDBJ databases">
        <authorList>
            <person name="Aslett M."/>
        </authorList>
    </citation>
    <scope>NUCLEOTIDE SEQUENCE</scope>
    <source>
        <strain evidence="3">Houghton</strain>
    </source>
</reference>
<evidence type="ECO:0000313" key="4">
    <source>
        <dbReference type="Proteomes" id="UP000018050"/>
    </source>
</evidence>
<evidence type="ECO:0000256" key="2">
    <source>
        <dbReference type="SAM" id="Phobius"/>
    </source>
</evidence>
<reference evidence="3" key="1">
    <citation type="submission" date="2013-10" db="EMBL/GenBank/DDBJ databases">
        <title>Genomic analysis of the causative agents of coccidiosis in chickens.</title>
        <authorList>
            <person name="Reid A.J."/>
            <person name="Blake D."/>
            <person name="Billington K."/>
            <person name="Browne H."/>
            <person name="Dunn M."/>
            <person name="Hung S."/>
            <person name="Kawahara F."/>
            <person name="Miranda-Saavedra D."/>
            <person name="Mourier T."/>
            <person name="Nagra H."/>
            <person name="Otto T.D."/>
            <person name="Rawlings N."/>
            <person name="Sanchez A."/>
            <person name="Sanders M."/>
            <person name="Subramaniam C."/>
            <person name="Tay Y."/>
            <person name="Dear P."/>
            <person name="Doerig C."/>
            <person name="Gruber A."/>
            <person name="Parkinson J."/>
            <person name="Shirley M."/>
            <person name="Wan K.L."/>
            <person name="Berriman M."/>
            <person name="Tomley F."/>
            <person name="Pain A."/>
        </authorList>
    </citation>
    <scope>NUCLEOTIDE SEQUENCE</scope>
    <source>
        <strain evidence="3">Houghton</strain>
    </source>
</reference>
<evidence type="ECO:0000256" key="1">
    <source>
        <dbReference type="SAM" id="MobiDB-lite"/>
    </source>
</evidence>
<dbReference type="OrthoDB" id="347188at2759"/>
<dbReference type="Proteomes" id="UP000018050">
    <property type="component" value="Unassembled WGS sequence"/>
</dbReference>
<feature type="region of interest" description="Disordered" evidence="1">
    <location>
        <begin position="126"/>
        <end position="160"/>
    </location>
</feature>
<dbReference type="EMBL" id="HG671866">
    <property type="protein sequence ID" value="CDI81866.1"/>
    <property type="molecule type" value="Genomic_DNA"/>
</dbReference>
<organism evidence="3 4">
    <name type="scientific">Eimeria acervulina</name>
    <name type="common">Coccidian parasite</name>
    <dbReference type="NCBI Taxonomy" id="5801"/>
    <lineage>
        <taxon>Eukaryota</taxon>
        <taxon>Sar</taxon>
        <taxon>Alveolata</taxon>
        <taxon>Apicomplexa</taxon>
        <taxon>Conoidasida</taxon>
        <taxon>Coccidia</taxon>
        <taxon>Eucoccidiorida</taxon>
        <taxon>Eimeriorina</taxon>
        <taxon>Eimeriidae</taxon>
        <taxon>Eimeria</taxon>
    </lineage>
</organism>
<dbReference type="RefSeq" id="XP_013248558.1">
    <property type="nucleotide sequence ID" value="XM_013393104.1"/>
</dbReference>
<feature type="region of interest" description="Disordered" evidence="1">
    <location>
        <begin position="20"/>
        <end position="42"/>
    </location>
</feature>
<protein>
    <recommendedName>
        <fullName evidence="5">Transmembrane protein</fullName>
    </recommendedName>
</protein>
<sequence length="660" mass="71056">MSESWALTARYSEGPLGEFLLPPTASRRERGRGDVDGGSSNLLHSKRSNGPFAFALAAFASVVAILFVVLHCVALSREALLKRVGRRLAKERETNRDESACFIQQVCGEEESQWTTATHSARVSRGLLGADPLGDGSDDEEDPPKKKRQEDFQWHKGTSHTTLHAVASAEESAGQREDAEKLRKEILWYVKQTLAEKNDGLEEDWLRHPFEELHVLSEELGSRSLHTLQSLATEQLVEPSTSGLTAMATRPPESAVSGITDVTIGPPAEPATSGPPAAITRSPIESAASGFPGVATGPLAEPSASGFTAVAAAPPSVAAISAFTNVGTGSPVQFSTSGISAVVLFVPETVSTGSLVLGKKRKRKKPTQCSELPSSVAVPSLKVSVTSQGTIVLQPAAEGGRESSRLFKYISGSPGTEGAYMIVGSEIPDFQGRPALAIISVPLVAAPGSEQRLGDKDITTHPFCRLPSVAPGAKVRDIKLQKGLPCRRTPCEARALLGIKELLKRPVLVSKDLHSLMQHLERLVGHCRCRVKENVDGLKPKYAVERLAFAMLVTDAVYAASEVLGASANRQQWWQSVIDTLPVYTGPRESAASRITAQQNVLLAQFLQYALEFYRCGARPPAPLLVRLKQVLLCTSAVPSTRRGAWAQFMRDDTEWQQSQ</sequence>
<proteinExistence type="predicted"/>
<dbReference type="AlphaFoldDB" id="U6GNS0"/>
<keyword evidence="2" id="KW-0812">Transmembrane</keyword>
<gene>
    <name evidence="3" type="ORF">EAH_00063600</name>
</gene>
<dbReference type="VEuPathDB" id="ToxoDB:EAH_00063600"/>
<evidence type="ECO:0008006" key="5">
    <source>
        <dbReference type="Google" id="ProtNLM"/>
    </source>
</evidence>
<keyword evidence="2" id="KW-0472">Membrane</keyword>
<feature type="transmembrane region" description="Helical" evidence="2">
    <location>
        <begin position="52"/>
        <end position="76"/>
    </location>
</feature>
<accession>U6GNS0</accession>
<dbReference type="GeneID" id="25274430"/>
<name>U6GNS0_EIMAC</name>
<evidence type="ECO:0000313" key="3">
    <source>
        <dbReference type="EMBL" id="CDI81866.1"/>
    </source>
</evidence>
<keyword evidence="4" id="KW-1185">Reference proteome</keyword>
<keyword evidence="2" id="KW-1133">Transmembrane helix</keyword>
<feature type="compositionally biased region" description="Basic and acidic residues" evidence="1">
    <location>
        <begin position="26"/>
        <end position="35"/>
    </location>
</feature>